<accession>A0ACC0AGK2</accession>
<comment type="caution">
    <text evidence="1">The sequence shown here is derived from an EMBL/GenBank/DDBJ whole genome shotgun (WGS) entry which is preliminary data.</text>
</comment>
<sequence>MVEKIYSSWPVMPMQNCSQLLKNLSWGPSKKVKMCKGYIVNGFRFYTRDRVETYFEEVQNDKIEIEWDSDEEDSDKDFDEETDKDSGSASDNDSDMDSDI</sequence>
<protein>
    <submittedName>
        <fullName evidence="1">Uncharacterized protein</fullName>
    </submittedName>
</protein>
<dbReference type="EMBL" id="CM044706">
    <property type="protein sequence ID" value="KAI5659572.1"/>
    <property type="molecule type" value="Genomic_DNA"/>
</dbReference>
<organism evidence="1 2">
    <name type="scientific">Catharanthus roseus</name>
    <name type="common">Madagascar periwinkle</name>
    <name type="synonym">Vinca rosea</name>
    <dbReference type="NCBI Taxonomy" id="4058"/>
    <lineage>
        <taxon>Eukaryota</taxon>
        <taxon>Viridiplantae</taxon>
        <taxon>Streptophyta</taxon>
        <taxon>Embryophyta</taxon>
        <taxon>Tracheophyta</taxon>
        <taxon>Spermatophyta</taxon>
        <taxon>Magnoliopsida</taxon>
        <taxon>eudicotyledons</taxon>
        <taxon>Gunneridae</taxon>
        <taxon>Pentapetalae</taxon>
        <taxon>asterids</taxon>
        <taxon>lamiids</taxon>
        <taxon>Gentianales</taxon>
        <taxon>Apocynaceae</taxon>
        <taxon>Rauvolfioideae</taxon>
        <taxon>Vinceae</taxon>
        <taxon>Catharanthinae</taxon>
        <taxon>Catharanthus</taxon>
    </lineage>
</organism>
<evidence type="ECO:0000313" key="2">
    <source>
        <dbReference type="Proteomes" id="UP001060085"/>
    </source>
</evidence>
<name>A0ACC0AGK2_CATRO</name>
<gene>
    <name evidence="1" type="ORF">M9H77_28365</name>
</gene>
<dbReference type="Proteomes" id="UP001060085">
    <property type="component" value="Linkage Group LG06"/>
</dbReference>
<proteinExistence type="predicted"/>
<evidence type="ECO:0000313" key="1">
    <source>
        <dbReference type="EMBL" id="KAI5659572.1"/>
    </source>
</evidence>
<reference evidence="2" key="1">
    <citation type="journal article" date="2023" name="Nat. Plants">
        <title>Single-cell RNA sequencing provides a high-resolution roadmap for understanding the multicellular compartmentation of specialized metabolism.</title>
        <authorList>
            <person name="Sun S."/>
            <person name="Shen X."/>
            <person name="Li Y."/>
            <person name="Li Y."/>
            <person name="Wang S."/>
            <person name="Li R."/>
            <person name="Zhang H."/>
            <person name="Shen G."/>
            <person name="Guo B."/>
            <person name="Wei J."/>
            <person name="Xu J."/>
            <person name="St-Pierre B."/>
            <person name="Chen S."/>
            <person name="Sun C."/>
        </authorList>
    </citation>
    <scope>NUCLEOTIDE SEQUENCE [LARGE SCALE GENOMIC DNA]</scope>
</reference>
<keyword evidence="2" id="KW-1185">Reference proteome</keyword>